<feature type="transmembrane region" description="Helical" evidence="6">
    <location>
        <begin position="205"/>
        <end position="226"/>
    </location>
</feature>
<evidence type="ECO:0000256" key="2">
    <source>
        <dbReference type="ARBA" id="ARBA00009190"/>
    </source>
</evidence>
<dbReference type="PANTHER" id="PTHR12608:SF1">
    <property type="entry name" value="TRANSMEMBRANE PROTEIN 165"/>
    <property type="match status" value="1"/>
</dbReference>
<keyword evidence="8" id="KW-1185">Reference proteome</keyword>
<feature type="transmembrane region" description="Helical" evidence="6">
    <location>
        <begin position="247"/>
        <end position="274"/>
    </location>
</feature>
<evidence type="ECO:0000256" key="6">
    <source>
        <dbReference type="RuleBase" id="RU365102"/>
    </source>
</evidence>
<feature type="transmembrane region" description="Helical" evidence="6">
    <location>
        <begin position="20"/>
        <end position="38"/>
    </location>
</feature>
<feature type="transmembrane region" description="Helical" evidence="6">
    <location>
        <begin position="167"/>
        <end position="185"/>
    </location>
</feature>
<comment type="similarity">
    <text evidence="2 6">Belongs to the GDT1 family.</text>
</comment>
<comment type="caution">
    <text evidence="7">The sequence shown here is derived from an EMBL/GenBank/DDBJ whole genome shotgun (WGS) entry which is preliminary data.</text>
</comment>
<protein>
    <recommendedName>
        <fullName evidence="6">GDT1 family protein</fullName>
    </recommendedName>
</protein>
<dbReference type="GO" id="GO:0005384">
    <property type="term" value="F:manganese ion transmembrane transporter activity"/>
    <property type="evidence" value="ECO:0007669"/>
    <property type="project" value="TreeGrafter"/>
</dbReference>
<keyword evidence="5 6" id="KW-0472">Membrane</keyword>
<dbReference type="GO" id="GO:0032468">
    <property type="term" value="P:Golgi calcium ion homeostasis"/>
    <property type="evidence" value="ECO:0007669"/>
    <property type="project" value="TreeGrafter"/>
</dbReference>
<feature type="transmembrane region" description="Helical" evidence="6">
    <location>
        <begin position="45"/>
        <end position="65"/>
    </location>
</feature>
<dbReference type="PANTHER" id="PTHR12608">
    <property type="entry name" value="TRANSMEMBRANE PROTEIN HTP-1 RELATED"/>
    <property type="match status" value="1"/>
</dbReference>
<dbReference type="GO" id="GO:0015085">
    <property type="term" value="F:calcium ion transmembrane transporter activity"/>
    <property type="evidence" value="ECO:0007669"/>
    <property type="project" value="TreeGrafter"/>
</dbReference>
<dbReference type="InterPro" id="IPR001727">
    <property type="entry name" value="GDT1-like"/>
</dbReference>
<dbReference type="Proteomes" id="UP001362999">
    <property type="component" value="Unassembled WGS sequence"/>
</dbReference>
<keyword evidence="4 6" id="KW-1133">Transmembrane helix</keyword>
<evidence type="ECO:0000256" key="1">
    <source>
        <dbReference type="ARBA" id="ARBA00004141"/>
    </source>
</evidence>
<name>A0AAW0BCP0_9AGAR</name>
<dbReference type="AlphaFoldDB" id="A0AAW0BCP0"/>
<organism evidence="7 8">
    <name type="scientific">Favolaschia claudopus</name>
    <dbReference type="NCBI Taxonomy" id="2862362"/>
    <lineage>
        <taxon>Eukaryota</taxon>
        <taxon>Fungi</taxon>
        <taxon>Dikarya</taxon>
        <taxon>Basidiomycota</taxon>
        <taxon>Agaricomycotina</taxon>
        <taxon>Agaricomycetes</taxon>
        <taxon>Agaricomycetidae</taxon>
        <taxon>Agaricales</taxon>
        <taxon>Marasmiineae</taxon>
        <taxon>Mycenaceae</taxon>
        <taxon>Favolaschia</taxon>
    </lineage>
</organism>
<reference evidence="7 8" key="1">
    <citation type="journal article" date="2024" name="J Genomics">
        <title>Draft genome sequencing and assembly of Favolaschia claudopus CIRM-BRFM 2984 isolated from oak limbs.</title>
        <authorList>
            <person name="Navarro D."/>
            <person name="Drula E."/>
            <person name="Chaduli D."/>
            <person name="Cazenave R."/>
            <person name="Ahrendt S."/>
            <person name="Wang J."/>
            <person name="Lipzen A."/>
            <person name="Daum C."/>
            <person name="Barry K."/>
            <person name="Grigoriev I.V."/>
            <person name="Favel A."/>
            <person name="Rosso M.N."/>
            <person name="Martin F."/>
        </authorList>
    </citation>
    <scope>NUCLEOTIDE SEQUENCE [LARGE SCALE GENOMIC DNA]</scope>
    <source>
        <strain evidence="7 8">CIRM-BRFM 2984</strain>
    </source>
</reference>
<dbReference type="GO" id="GO:0032472">
    <property type="term" value="P:Golgi calcium ion transport"/>
    <property type="evidence" value="ECO:0007669"/>
    <property type="project" value="TreeGrafter"/>
</dbReference>
<dbReference type="GO" id="GO:0005794">
    <property type="term" value="C:Golgi apparatus"/>
    <property type="evidence" value="ECO:0007669"/>
    <property type="project" value="TreeGrafter"/>
</dbReference>
<comment type="subcellular location">
    <subcellularLocation>
        <location evidence="1 6">Membrane</location>
        <topology evidence="1 6">Multi-pass membrane protein</topology>
    </subcellularLocation>
</comment>
<evidence type="ECO:0000313" key="8">
    <source>
        <dbReference type="Proteomes" id="UP001362999"/>
    </source>
</evidence>
<evidence type="ECO:0000256" key="3">
    <source>
        <dbReference type="ARBA" id="ARBA00022692"/>
    </source>
</evidence>
<proteinExistence type="inferred from homology"/>
<evidence type="ECO:0000256" key="5">
    <source>
        <dbReference type="ARBA" id="ARBA00023136"/>
    </source>
</evidence>
<evidence type="ECO:0000256" key="4">
    <source>
        <dbReference type="ARBA" id="ARBA00022989"/>
    </source>
</evidence>
<accession>A0AAW0BCP0</accession>
<feature type="transmembrane region" description="Helical" evidence="6">
    <location>
        <begin position="77"/>
        <end position="95"/>
    </location>
</feature>
<sequence>MSASNEVEESPLQALANSFFMIIASEIGDKTFLIAAILAMRHPRVVVFCGAFGSLVVMSILSAEMGHILPTLIPKKWTQAAAAGLFFVFGGKMLMEGRAMKPGNDKIREEMKEAEEEIEGDDAVHEGHGHSRDAIPLEDLEAGTAAERSPPQPSTPTRSLMEGARNFCSFFLGPVFVQAFVLTFLGEWGDRSQIATIALGAAHNVYLVTLGTVVGHSCCTALAVIGGRYVSTKISVKHGASNPIFSLFFWLDEGVIVTLGGAALFLIFGCIYIYEAFGRERGSEIDMALNGEKSVI</sequence>
<dbReference type="InterPro" id="IPR049555">
    <property type="entry name" value="GDT1-like_CS"/>
</dbReference>
<dbReference type="GO" id="GO:0000329">
    <property type="term" value="C:fungal-type vacuole membrane"/>
    <property type="evidence" value="ECO:0007669"/>
    <property type="project" value="TreeGrafter"/>
</dbReference>
<dbReference type="Pfam" id="PF01169">
    <property type="entry name" value="GDT1"/>
    <property type="match status" value="2"/>
</dbReference>
<dbReference type="EMBL" id="JAWWNJ010000035">
    <property type="protein sequence ID" value="KAK7023873.1"/>
    <property type="molecule type" value="Genomic_DNA"/>
</dbReference>
<evidence type="ECO:0000313" key="7">
    <source>
        <dbReference type="EMBL" id="KAK7023873.1"/>
    </source>
</evidence>
<gene>
    <name evidence="7" type="ORF">R3P38DRAFT_2708693</name>
</gene>
<keyword evidence="3 6" id="KW-0812">Transmembrane</keyword>
<dbReference type="PROSITE" id="PS01214">
    <property type="entry name" value="UPF0016"/>
    <property type="match status" value="1"/>
</dbReference>